<evidence type="ECO:0000313" key="3">
    <source>
        <dbReference type="Proteomes" id="UP001357485"/>
    </source>
</evidence>
<name>A0ABR0LLI1_9PEZI</name>
<accession>A0ABR0LLI1</accession>
<evidence type="ECO:0000313" key="2">
    <source>
        <dbReference type="EMBL" id="KAK5196761.1"/>
    </source>
</evidence>
<feature type="compositionally biased region" description="Low complexity" evidence="1">
    <location>
        <begin position="61"/>
        <end position="73"/>
    </location>
</feature>
<keyword evidence="3" id="KW-1185">Reference proteome</keyword>
<proteinExistence type="predicted"/>
<dbReference type="EMBL" id="JAVRRA010017735">
    <property type="protein sequence ID" value="KAK5196761.1"/>
    <property type="molecule type" value="Genomic_DNA"/>
</dbReference>
<feature type="region of interest" description="Disordered" evidence="1">
    <location>
        <begin position="1"/>
        <end position="151"/>
    </location>
</feature>
<feature type="compositionally biased region" description="Basic and acidic residues" evidence="1">
    <location>
        <begin position="74"/>
        <end position="88"/>
    </location>
</feature>
<feature type="non-terminal residue" evidence="2">
    <location>
        <position position="151"/>
    </location>
</feature>
<feature type="compositionally biased region" description="Polar residues" evidence="1">
    <location>
        <begin position="30"/>
        <end position="47"/>
    </location>
</feature>
<dbReference type="Proteomes" id="UP001357485">
    <property type="component" value="Unassembled WGS sequence"/>
</dbReference>
<evidence type="ECO:0000256" key="1">
    <source>
        <dbReference type="SAM" id="MobiDB-lite"/>
    </source>
</evidence>
<comment type="caution">
    <text evidence="2">The sequence shown here is derived from an EMBL/GenBank/DDBJ whole genome shotgun (WGS) entry which is preliminary data.</text>
</comment>
<feature type="compositionally biased region" description="Polar residues" evidence="1">
    <location>
        <begin position="129"/>
        <end position="151"/>
    </location>
</feature>
<gene>
    <name evidence="2" type="ORF">LTR16_006757</name>
</gene>
<organism evidence="2 3">
    <name type="scientific">Cryomyces antarcticus</name>
    <dbReference type="NCBI Taxonomy" id="329879"/>
    <lineage>
        <taxon>Eukaryota</taxon>
        <taxon>Fungi</taxon>
        <taxon>Dikarya</taxon>
        <taxon>Ascomycota</taxon>
        <taxon>Pezizomycotina</taxon>
        <taxon>Dothideomycetes</taxon>
        <taxon>Dothideomycetes incertae sedis</taxon>
        <taxon>Cryomyces</taxon>
    </lineage>
</organism>
<sequence length="151" mass="15881">MAGWGWAEITGANSAQHSHRSLLPDEESISDSGNEASTSKYGSGTTVPQPPDLPNGEDVESQAAIGAGSQGSIGEHRLSHNEDADQQRHSSPAQPTGILGSLLTWMNPNTRAQPHPPKVPKAIRRGQTVKASTSDTTSNDDQASDTNSDFP</sequence>
<protein>
    <submittedName>
        <fullName evidence="2">Uncharacterized protein</fullName>
    </submittedName>
</protein>
<reference evidence="2 3" key="1">
    <citation type="submission" date="2023-08" db="EMBL/GenBank/DDBJ databases">
        <title>Black Yeasts Isolated from many extreme environments.</title>
        <authorList>
            <person name="Coleine C."/>
            <person name="Stajich J.E."/>
            <person name="Selbmann L."/>
        </authorList>
    </citation>
    <scope>NUCLEOTIDE SEQUENCE [LARGE SCALE GENOMIC DNA]</scope>
    <source>
        <strain evidence="2 3">CCFEE 536</strain>
    </source>
</reference>